<dbReference type="NCBIfam" id="TIGR00536">
    <property type="entry name" value="hemK_fam"/>
    <property type="match status" value="1"/>
</dbReference>
<dbReference type="Pfam" id="PF06325">
    <property type="entry name" value="PrmA"/>
    <property type="match status" value="1"/>
</dbReference>
<keyword evidence="1" id="KW-0489">Methyltransferase</keyword>
<sequence>AYLVNHKEFYGLDFDVNRSTLIPRPETELLVDLALKEIEDTTQKHITLIDVGTGSGCIPIAIGKNVTSQPQLLVFASDVSKSALRLAKKNAVRHQISINFLHGHLLQPVAKKDSALFNRPKGALIITANLPYLTQEQRDTEPSIRYEPHSALVADDKGLQLYKELLQHIKKYCDPQKSVTTFFEIDPSQSAVLSSYIKSVFPHAVVKVHTDLAGRSRAVQVHLFPHIYSGAAHRSPDQNQGEI</sequence>
<name>A0A1F6MBD2_9BACT</name>
<dbReference type="InterPro" id="IPR004556">
    <property type="entry name" value="HemK-like"/>
</dbReference>
<evidence type="ECO:0000256" key="3">
    <source>
        <dbReference type="ARBA" id="ARBA00022691"/>
    </source>
</evidence>
<dbReference type="Gene3D" id="3.40.50.150">
    <property type="entry name" value="Vaccinia Virus protein VP39"/>
    <property type="match status" value="1"/>
</dbReference>
<dbReference type="GO" id="GO:0032259">
    <property type="term" value="P:methylation"/>
    <property type="evidence" value="ECO:0007669"/>
    <property type="project" value="UniProtKB-KW"/>
</dbReference>
<protein>
    <submittedName>
        <fullName evidence="4">Uncharacterized protein</fullName>
    </submittedName>
</protein>
<dbReference type="AlphaFoldDB" id="A0A1F6MBD2"/>
<dbReference type="PANTHER" id="PTHR18895">
    <property type="entry name" value="HEMK METHYLTRANSFERASE"/>
    <property type="match status" value="1"/>
</dbReference>
<evidence type="ECO:0000256" key="1">
    <source>
        <dbReference type="ARBA" id="ARBA00022603"/>
    </source>
</evidence>
<dbReference type="PANTHER" id="PTHR18895:SF74">
    <property type="entry name" value="MTRF1L RELEASE FACTOR GLUTAMINE METHYLTRANSFERASE"/>
    <property type="match status" value="1"/>
</dbReference>
<evidence type="ECO:0000256" key="2">
    <source>
        <dbReference type="ARBA" id="ARBA00022679"/>
    </source>
</evidence>
<dbReference type="STRING" id="1798680.A3J66_02160"/>
<gene>
    <name evidence="4" type="ORF">A3J66_02160</name>
</gene>
<accession>A0A1F6MBD2</accession>
<evidence type="ECO:0000313" key="4">
    <source>
        <dbReference type="EMBL" id="OGH68924.1"/>
    </source>
</evidence>
<dbReference type="EMBL" id="MFQB01000002">
    <property type="protein sequence ID" value="OGH68924.1"/>
    <property type="molecule type" value="Genomic_DNA"/>
</dbReference>
<dbReference type="GO" id="GO:0008276">
    <property type="term" value="F:protein methyltransferase activity"/>
    <property type="evidence" value="ECO:0007669"/>
    <property type="project" value="InterPro"/>
</dbReference>
<keyword evidence="3" id="KW-0949">S-adenosyl-L-methionine</keyword>
<feature type="non-terminal residue" evidence="4">
    <location>
        <position position="1"/>
    </location>
</feature>
<dbReference type="InterPro" id="IPR050320">
    <property type="entry name" value="N5-glutamine_MTase"/>
</dbReference>
<keyword evidence="2" id="KW-0808">Transferase</keyword>
<dbReference type="Proteomes" id="UP000176282">
    <property type="component" value="Unassembled WGS sequence"/>
</dbReference>
<organism evidence="4 5">
    <name type="scientific">Candidatus Magasanikbacteria bacterium RIFCSPHIGHO2_02_FULL_47_14</name>
    <dbReference type="NCBI Taxonomy" id="1798680"/>
    <lineage>
        <taxon>Bacteria</taxon>
        <taxon>Candidatus Magasanikiibacteriota</taxon>
    </lineage>
</organism>
<dbReference type="SUPFAM" id="SSF53335">
    <property type="entry name" value="S-adenosyl-L-methionine-dependent methyltransferases"/>
    <property type="match status" value="1"/>
</dbReference>
<proteinExistence type="predicted"/>
<dbReference type="InterPro" id="IPR029063">
    <property type="entry name" value="SAM-dependent_MTases_sf"/>
</dbReference>
<comment type="caution">
    <text evidence="4">The sequence shown here is derived from an EMBL/GenBank/DDBJ whole genome shotgun (WGS) entry which is preliminary data.</text>
</comment>
<evidence type="ECO:0000313" key="5">
    <source>
        <dbReference type="Proteomes" id="UP000176282"/>
    </source>
</evidence>
<reference evidence="4 5" key="1">
    <citation type="journal article" date="2016" name="Nat. Commun.">
        <title>Thousands of microbial genomes shed light on interconnected biogeochemical processes in an aquifer system.</title>
        <authorList>
            <person name="Anantharaman K."/>
            <person name="Brown C.T."/>
            <person name="Hug L.A."/>
            <person name="Sharon I."/>
            <person name="Castelle C.J."/>
            <person name="Probst A.J."/>
            <person name="Thomas B.C."/>
            <person name="Singh A."/>
            <person name="Wilkins M.J."/>
            <person name="Karaoz U."/>
            <person name="Brodie E.L."/>
            <person name="Williams K.H."/>
            <person name="Hubbard S.S."/>
            <person name="Banfield J.F."/>
        </authorList>
    </citation>
    <scope>NUCLEOTIDE SEQUENCE [LARGE SCALE GENOMIC DNA]</scope>
</reference>